<organism evidence="13 14">
    <name type="scientific">Pelusios castaneus</name>
    <name type="common">West African mud turtle</name>
    <dbReference type="NCBI Taxonomy" id="367368"/>
    <lineage>
        <taxon>Eukaryota</taxon>
        <taxon>Metazoa</taxon>
        <taxon>Chordata</taxon>
        <taxon>Craniata</taxon>
        <taxon>Vertebrata</taxon>
        <taxon>Euteleostomi</taxon>
        <taxon>Archelosauria</taxon>
        <taxon>Testudinata</taxon>
        <taxon>Testudines</taxon>
        <taxon>Pleurodira</taxon>
        <taxon>Pelomedusidae</taxon>
        <taxon>Pelusios</taxon>
    </lineage>
</organism>
<dbReference type="Pfam" id="PF07686">
    <property type="entry name" value="V-set"/>
    <property type="match status" value="1"/>
</dbReference>
<keyword evidence="14" id="KW-1185">Reference proteome</keyword>
<dbReference type="InterPro" id="IPR013783">
    <property type="entry name" value="Ig-like_fold"/>
</dbReference>
<name>A0A8C8S729_9SAUR</name>
<dbReference type="SMART" id="SM00449">
    <property type="entry name" value="SPRY"/>
    <property type="match status" value="1"/>
</dbReference>
<evidence type="ECO:0000256" key="2">
    <source>
        <dbReference type="ARBA" id="ARBA00007591"/>
    </source>
</evidence>
<evidence type="ECO:0000256" key="3">
    <source>
        <dbReference type="ARBA" id="ARBA00022692"/>
    </source>
</evidence>
<feature type="domain" description="B30.2/SPRY" evidence="11">
    <location>
        <begin position="278"/>
        <end position="475"/>
    </location>
</feature>
<evidence type="ECO:0000256" key="1">
    <source>
        <dbReference type="ARBA" id="ARBA00004479"/>
    </source>
</evidence>
<evidence type="ECO:0008006" key="15">
    <source>
        <dbReference type="Google" id="ProtNLM"/>
    </source>
</evidence>
<dbReference type="CDD" id="cd12888">
    <property type="entry name" value="SPRY_PRY_TRIM7_like"/>
    <property type="match status" value="1"/>
</dbReference>
<evidence type="ECO:0000256" key="10">
    <source>
        <dbReference type="SAM" id="SignalP"/>
    </source>
</evidence>
<comment type="subcellular location">
    <subcellularLocation>
        <location evidence="1">Membrane</location>
        <topology evidence="1">Single-pass type I membrane protein</topology>
    </subcellularLocation>
</comment>
<dbReference type="PROSITE" id="PS50835">
    <property type="entry name" value="IG_LIKE"/>
    <property type="match status" value="2"/>
</dbReference>
<keyword evidence="4 10" id="KW-0732">Signal</keyword>
<evidence type="ECO:0000256" key="8">
    <source>
        <dbReference type="ARBA" id="ARBA00023319"/>
    </source>
</evidence>
<dbReference type="SMART" id="SM00409">
    <property type="entry name" value="IG"/>
    <property type="match status" value="1"/>
</dbReference>
<evidence type="ECO:0000259" key="11">
    <source>
        <dbReference type="PROSITE" id="PS50188"/>
    </source>
</evidence>
<evidence type="ECO:0000256" key="5">
    <source>
        <dbReference type="ARBA" id="ARBA00022989"/>
    </source>
</evidence>
<dbReference type="PANTHER" id="PTHR24100">
    <property type="entry name" value="BUTYROPHILIN"/>
    <property type="match status" value="1"/>
</dbReference>
<dbReference type="PROSITE" id="PS50188">
    <property type="entry name" value="B302_SPRY"/>
    <property type="match status" value="1"/>
</dbReference>
<evidence type="ECO:0000256" key="9">
    <source>
        <dbReference type="SAM" id="Phobius"/>
    </source>
</evidence>
<dbReference type="Gene3D" id="2.60.120.920">
    <property type="match status" value="1"/>
</dbReference>
<dbReference type="Gene3D" id="2.60.40.10">
    <property type="entry name" value="Immunoglobulins"/>
    <property type="match status" value="2"/>
</dbReference>
<protein>
    <recommendedName>
        <fullName evidence="15">Butyrophilin subfamily 1 member A1</fullName>
    </recommendedName>
</protein>
<dbReference type="InterPro" id="IPR003599">
    <property type="entry name" value="Ig_sub"/>
</dbReference>
<dbReference type="InterPro" id="IPR006574">
    <property type="entry name" value="PRY"/>
</dbReference>
<dbReference type="SMART" id="SM00406">
    <property type="entry name" value="IGv"/>
    <property type="match status" value="1"/>
</dbReference>
<accession>A0A8C8S729</accession>
<evidence type="ECO:0000256" key="4">
    <source>
        <dbReference type="ARBA" id="ARBA00022729"/>
    </source>
</evidence>
<dbReference type="InterPro" id="IPR013320">
    <property type="entry name" value="ConA-like_dom_sf"/>
</dbReference>
<dbReference type="SMART" id="SM00589">
    <property type="entry name" value="PRY"/>
    <property type="match status" value="1"/>
</dbReference>
<dbReference type="InterPro" id="IPR003879">
    <property type="entry name" value="Butyrophylin_SPRY"/>
</dbReference>
<proteinExistence type="inferred from homology"/>
<evidence type="ECO:0000313" key="13">
    <source>
        <dbReference type="Ensembl" id="ENSPCEP00000016278.1"/>
    </source>
</evidence>
<sequence>FSLLLFVMAKWTQLPLILMQTMNFRVVGPDHPIAAVVGEDTVLPCYLSPSTSAENMEVRWFRSEFTSPVHLYLDGMDQFEQQMPDYQGRTELWKDGILDGNVALRIVNIRPSDEGQYRCFFRSGDFYEEAVLELKVEASGSAPQISVEGYQDGGIQMVCHLAGWYPEPEVLWRDLRGQPLSSFTQTKSKDQRGLFEIKSSIIITENSNKNLSCSMRKMHLNLEKEPSTLYISDSFFPRVSPWTVTWSVTLVILLVFISLTLFQFKLRGKAPMGKYSVIRMRFSPEIPPHPYITHSMTVTLDPDTAHPELVLCEDGKCVRWEHRRQDLSLGLAQQSVPDNPERFDTVLCVLGRAGFTSGRHYWEVEVRGGRYWAVGVARESVWRKGWISLRPEGGIWAVEQQGNQFQALTSPETPLPESRVPTRIRVCLDCDRGQVTFFGAGDEAPIFTFPPGSVPGERIRPWLWMEWRSSLRLCP</sequence>
<dbReference type="InterPro" id="IPR001870">
    <property type="entry name" value="B30.2/SPRY"/>
</dbReference>
<feature type="chain" id="PRO_5034893926" description="Butyrophilin subfamily 1 member A1" evidence="10">
    <location>
        <begin position="20"/>
        <end position="475"/>
    </location>
</feature>
<feature type="signal peptide" evidence="10">
    <location>
        <begin position="1"/>
        <end position="19"/>
    </location>
</feature>
<reference evidence="13" key="1">
    <citation type="submission" date="2025-08" db="UniProtKB">
        <authorList>
            <consortium name="Ensembl"/>
        </authorList>
    </citation>
    <scope>IDENTIFICATION</scope>
</reference>
<dbReference type="InterPro" id="IPR053896">
    <property type="entry name" value="BTN3A2-like_Ig-C"/>
</dbReference>
<dbReference type="PANTHER" id="PTHR24100:SF149">
    <property type="entry name" value="BG-LIKE ANTIGEN 1-RELATED"/>
    <property type="match status" value="1"/>
</dbReference>
<dbReference type="InterPro" id="IPR036179">
    <property type="entry name" value="Ig-like_dom_sf"/>
</dbReference>
<evidence type="ECO:0000259" key="12">
    <source>
        <dbReference type="PROSITE" id="PS50835"/>
    </source>
</evidence>
<dbReference type="SUPFAM" id="SSF48726">
    <property type="entry name" value="Immunoglobulin"/>
    <property type="match status" value="2"/>
</dbReference>
<dbReference type="InterPro" id="IPR050504">
    <property type="entry name" value="IgSF_BTN/MOG"/>
</dbReference>
<feature type="transmembrane region" description="Helical" evidence="9">
    <location>
        <begin position="244"/>
        <end position="264"/>
    </location>
</feature>
<dbReference type="InterPro" id="IPR003877">
    <property type="entry name" value="SPRY_dom"/>
</dbReference>
<dbReference type="FunFam" id="2.60.40.10:FF:000183">
    <property type="entry name" value="Myelin-oligodendrocyte glycoprotein"/>
    <property type="match status" value="1"/>
</dbReference>
<evidence type="ECO:0000256" key="7">
    <source>
        <dbReference type="ARBA" id="ARBA00023157"/>
    </source>
</evidence>
<dbReference type="InterPro" id="IPR013106">
    <property type="entry name" value="Ig_V-set"/>
</dbReference>
<feature type="domain" description="Ig-like" evidence="12">
    <location>
        <begin position="143"/>
        <end position="232"/>
    </location>
</feature>
<keyword evidence="3 9" id="KW-0812">Transmembrane</keyword>
<dbReference type="Pfam" id="PF00622">
    <property type="entry name" value="SPRY"/>
    <property type="match status" value="1"/>
</dbReference>
<dbReference type="GO" id="GO:0009897">
    <property type="term" value="C:external side of plasma membrane"/>
    <property type="evidence" value="ECO:0007669"/>
    <property type="project" value="TreeGrafter"/>
</dbReference>
<dbReference type="GO" id="GO:0001817">
    <property type="term" value="P:regulation of cytokine production"/>
    <property type="evidence" value="ECO:0007669"/>
    <property type="project" value="TreeGrafter"/>
</dbReference>
<keyword evidence="6 9" id="KW-0472">Membrane</keyword>
<dbReference type="InterPro" id="IPR007110">
    <property type="entry name" value="Ig-like_dom"/>
</dbReference>
<dbReference type="PRINTS" id="PR01407">
    <property type="entry name" value="BUTYPHLNCDUF"/>
</dbReference>
<comment type="similarity">
    <text evidence="2">Belongs to the immunoglobulin superfamily. BTN/MOG family.</text>
</comment>
<dbReference type="Ensembl" id="ENSPCET00000016849.1">
    <property type="protein sequence ID" value="ENSPCEP00000016278.1"/>
    <property type="gene ID" value="ENSPCEG00000012710.1"/>
</dbReference>
<reference evidence="13" key="2">
    <citation type="submission" date="2025-09" db="UniProtKB">
        <authorList>
            <consortium name="Ensembl"/>
        </authorList>
    </citation>
    <scope>IDENTIFICATION</scope>
</reference>
<dbReference type="GO" id="GO:0050852">
    <property type="term" value="P:T cell receptor signaling pathway"/>
    <property type="evidence" value="ECO:0007669"/>
    <property type="project" value="TreeGrafter"/>
</dbReference>
<keyword evidence="5 9" id="KW-1133">Transmembrane helix</keyword>
<keyword evidence="7" id="KW-1015">Disulfide bond</keyword>
<dbReference type="GO" id="GO:0005102">
    <property type="term" value="F:signaling receptor binding"/>
    <property type="evidence" value="ECO:0007669"/>
    <property type="project" value="TreeGrafter"/>
</dbReference>
<dbReference type="FunFam" id="2.60.120.920:FF:000004">
    <property type="entry name" value="Butyrophilin subfamily 1 member A1"/>
    <property type="match status" value="1"/>
</dbReference>
<dbReference type="Pfam" id="PF13765">
    <property type="entry name" value="PRY"/>
    <property type="match status" value="1"/>
</dbReference>
<feature type="domain" description="Ig-like" evidence="12">
    <location>
        <begin position="15"/>
        <end position="119"/>
    </location>
</feature>
<dbReference type="FunFam" id="2.60.40.10:FF:000088">
    <property type="entry name" value="Butyrophilin subfamily 1 member A1"/>
    <property type="match status" value="1"/>
</dbReference>
<dbReference type="InterPro" id="IPR043136">
    <property type="entry name" value="B30.2/SPRY_sf"/>
</dbReference>
<dbReference type="AlphaFoldDB" id="A0A8C8S729"/>
<dbReference type="CDD" id="cd05713">
    <property type="entry name" value="IgV_MOG_like"/>
    <property type="match status" value="1"/>
</dbReference>
<evidence type="ECO:0000256" key="6">
    <source>
        <dbReference type="ARBA" id="ARBA00023136"/>
    </source>
</evidence>
<dbReference type="Pfam" id="PF22705">
    <property type="entry name" value="C2-set_3"/>
    <property type="match status" value="1"/>
</dbReference>
<dbReference type="SUPFAM" id="SSF49899">
    <property type="entry name" value="Concanavalin A-like lectins/glucanases"/>
    <property type="match status" value="1"/>
</dbReference>
<evidence type="ECO:0000313" key="14">
    <source>
        <dbReference type="Proteomes" id="UP000694393"/>
    </source>
</evidence>
<dbReference type="Proteomes" id="UP000694393">
    <property type="component" value="Unplaced"/>
</dbReference>
<keyword evidence="8" id="KW-0393">Immunoglobulin domain</keyword>